<feature type="signal peptide" evidence="1">
    <location>
        <begin position="1"/>
        <end position="20"/>
    </location>
</feature>
<organism evidence="2 3">
    <name type="scientific">Aureibacter tunicatorum</name>
    <dbReference type="NCBI Taxonomy" id="866807"/>
    <lineage>
        <taxon>Bacteria</taxon>
        <taxon>Pseudomonadati</taxon>
        <taxon>Bacteroidota</taxon>
        <taxon>Cytophagia</taxon>
        <taxon>Cytophagales</taxon>
        <taxon>Persicobacteraceae</taxon>
        <taxon>Aureibacter</taxon>
    </lineage>
</organism>
<proteinExistence type="predicted"/>
<sequence length="262" mass="29091">MKNKLLLILLPFMVMFSACGDQEDGGSPSFELSPSSLEKGRRLRGAIQGALRALETNSDGNMKIGKFESLVDSALLAYANESEMEVVDSIYKAMKSEPVKAEDIINDNSSSRKSNSTAYKEFLKAMNAMAQVASSMTNWSSRVIEYRKGNHRDYSIGSIERKTLDDMHVMAQEAIKAYERFRVRPDYYASAASASRVVPLNLEEQYNDGSSFWNGHGECLVSYTSGAIYRMKFEQAGLSEDLRIILAAHNIVMSEAGIIVCD</sequence>
<accession>A0AAE4BUJ6</accession>
<dbReference type="AlphaFoldDB" id="A0AAE4BUJ6"/>
<keyword evidence="1" id="KW-0732">Signal</keyword>
<evidence type="ECO:0008006" key="4">
    <source>
        <dbReference type="Google" id="ProtNLM"/>
    </source>
</evidence>
<gene>
    <name evidence="2" type="ORF">HNQ88_004943</name>
</gene>
<feature type="chain" id="PRO_5042167534" description="Lipoprotein" evidence="1">
    <location>
        <begin position="21"/>
        <end position="262"/>
    </location>
</feature>
<dbReference type="PROSITE" id="PS51257">
    <property type="entry name" value="PROKAR_LIPOPROTEIN"/>
    <property type="match status" value="1"/>
</dbReference>
<evidence type="ECO:0000313" key="2">
    <source>
        <dbReference type="EMBL" id="MDR6241856.1"/>
    </source>
</evidence>
<dbReference type="Proteomes" id="UP001185092">
    <property type="component" value="Unassembled WGS sequence"/>
</dbReference>
<evidence type="ECO:0000256" key="1">
    <source>
        <dbReference type="SAM" id="SignalP"/>
    </source>
</evidence>
<dbReference type="EMBL" id="JAVDQD010000012">
    <property type="protein sequence ID" value="MDR6241856.1"/>
    <property type="molecule type" value="Genomic_DNA"/>
</dbReference>
<evidence type="ECO:0000313" key="3">
    <source>
        <dbReference type="Proteomes" id="UP001185092"/>
    </source>
</evidence>
<keyword evidence="3" id="KW-1185">Reference proteome</keyword>
<dbReference type="RefSeq" id="WP_309943012.1">
    <property type="nucleotide sequence ID" value="NZ_AP025307.1"/>
</dbReference>
<name>A0AAE4BUJ6_9BACT</name>
<protein>
    <recommendedName>
        <fullName evidence="4">Lipoprotein</fullName>
    </recommendedName>
</protein>
<comment type="caution">
    <text evidence="2">The sequence shown here is derived from an EMBL/GenBank/DDBJ whole genome shotgun (WGS) entry which is preliminary data.</text>
</comment>
<reference evidence="2" key="1">
    <citation type="submission" date="2023-07" db="EMBL/GenBank/DDBJ databases">
        <title>Genomic Encyclopedia of Type Strains, Phase IV (KMG-IV): sequencing the most valuable type-strain genomes for metagenomic binning, comparative biology and taxonomic classification.</title>
        <authorList>
            <person name="Goeker M."/>
        </authorList>
    </citation>
    <scope>NUCLEOTIDE SEQUENCE</scope>
    <source>
        <strain evidence="2">DSM 26174</strain>
    </source>
</reference>